<gene>
    <name evidence="1" type="ORF">M436DRAFT_65039</name>
</gene>
<organism evidence="1 2">
    <name type="scientific">Aureobasidium namibiae CBS 147.97</name>
    <dbReference type="NCBI Taxonomy" id="1043004"/>
    <lineage>
        <taxon>Eukaryota</taxon>
        <taxon>Fungi</taxon>
        <taxon>Dikarya</taxon>
        <taxon>Ascomycota</taxon>
        <taxon>Pezizomycotina</taxon>
        <taxon>Dothideomycetes</taxon>
        <taxon>Dothideomycetidae</taxon>
        <taxon>Dothideales</taxon>
        <taxon>Saccotheciaceae</taxon>
        <taxon>Aureobasidium</taxon>
    </lineage>
</organism>
<dbReference type="Proteomes" id="UP000027730">
    <property type="component" value="Unassembled WGS sequence"/>
</dbReference>
<reference evidence="1 2" key="1">
    <citation type="journal article" date="2014" name="BMC Genomics">
        <title>Genome sequencing of four Aureobasidium pullulans varieties: biotechnological potential, stress tolerance, and description of new species.</title>
        <authorList>
            <person name="Gostin Ar C."/>
            <person name="Ohm R.A."/>
            <person name="Kogej T."/>
            <person name="Sonjak S."/>
            <person name="Turk M."/>
            <person name="Zajc J."/>
            <person name="Zalar P."/>
            <person name="Grube M."/>
            <person name="Sun H."/>
            <person name="Han J."/>
            <person name="Sharma A."/>
            <person name="Chiniquy J."/>
            <person name="Ngan C.Y."/>
            <person name="Lipzen A."/>
            <person name="Barry K."/>
            <person name="Grigoriev I.V."/>
            <person name="Gunde-Cimerman N."/>
        </authorList>
    </citation>
    <scope>NUCLEOTIDE SEQUENCE [LARGE SCALE GENOMIC DNA]</scope>
    <source>
        <strain evidence="1 2">CBS 147.97</strain>
    </source>
</reference>
<dbReference type="RefSeq" id="XP_013426355.1">
    <property type="nucleotide sequence ID" value="XM_013570901.1"/>
</dbReference>
<proteinExistence type="predicted"/>
<evidence type="ECO:0000313" key="2">
    <source>
        <dbReference type="Proteomes" id="UP000027730"/>
    </source>
</evidence>
<keyword evidence="2" id="KW-1185">Reference proteome</keyword>
<evidence type="ECO:0000313" key="1">
    <source>
        <dbReference type="EMBL" id="KEQ72275.1"/>
    </source>
</evidence>
<name>A0A074WGQ6_9PEZI</name>
<dbReference type="AlphaFoldDB" id="A0A074WGQ6"/>
<dbReference type="GeneID" id="25413795"/>
<sequence length="238" mass="26478">MSLSDVDISDSETDEYNAAYHTPAIQVEGHRRLRKIVIDGGTGGSNLAKTLFVEAGSADCVAILSTYDTERSLSSLRVTLRHPFQSMAVLYGHQSGLSCLVKELKRQCDRLFYQQTNFAEACRRVLPPETSSTYPSRTPSQVDMRRLVTTASMSLVDETWILTTTTFLLKSHHYIIGQPAVAVAFLVLSPPSQVSRSMNPRIRISSRVQTIEDSQPSRTWQGHAGQEAFPFGVHHTYS</sequence>
<protein>
    <submittedName>
        <fullName evidence="1">Uncharacterized protein</fullName>
    </submittedName>
</protein>
<dbReference type="HOGENOM" id="CLU_1165638_0_0_1"/>
<accession>A0A074WGQ6</accession>
<dbReference type="EMBL" id="KL584712">
    <property type="protein sequence ID" value="KEQ72275.1"/>
    <property type="molecule type" value="Genomic_DNA"/>
</dbReference>